<dbReference type="GO" id="GO:0046872">
    <property type="term" value="F:metal ion binding"/>
    <property type="evidence" value="ECO:0007669"/>
    <property type="project" value="UniProtKB-KW"/>
</dbReference>
<evidence type="ECO:0000259" key="3">
    <source>
        <dbReference type="Pfam" id="PF12850"/>
    </source>
</evidence>
<accession>A0A1M6CYT9</accession>
<gene>
    <name evidence="4" type="ORF">SAMN02745163_00589</name>
</gene>
<reference evidence="4 5" key="1">
    <citation type="submission" date="2016-11" db="EMBL/GenBank/DDBJ databases">
        <authorList>
            <person name="Jaros S."/>
            <person name="Januszkiewicz K."/>
            <person name="Wedrychowicz H."/>
        </authorList>
    </citation>
    <scope>NUCLEOTIDE SEQUENCE [LARGE SCALE GENOMIC DNA]</scope>
    <source>
        <strain evidence="4 5">DSM 21758</strain>
    </source>
</reference>
<keyword evidence="5" id="KW-1185">Reference proteome</keyword>
<dbReference type="OrthoDB" id="9800565at2"/>
<dbReference type="InterPro" id="IPR029052">
    <property type="entry name" value="Metallo-depent_PP-like"/>
</dbReference>
<sequence>MKIAIVSDIHGNLVALNRFLKVIDEEKIETILNLGDFIGGLYPIEVLNIIKDDKRFISVLGNHDELHRDYILEEAGIEAVKFINSIPLNRIIEICNKKILMVHSSEKSNMDIPVLFTGKSLEEFVESYDKNVDIVLFGHTHLQCFITYYGDRIIINPGSLGLSYDGNESFLIIDFKEGGVDYIFKKLNI</sequence>
<keyword evidence="2" id="KW-0479">Metal-binding</keyword>
<dbReference type="InterPro" id="IPR053193">
    <property type="entry name" value="MetalloPDE_YfcE-like"/>
</dbReference>
<dbReference type="Pfam" id="PF12850">
    <property type="entry name" value="Metallophos_2"/>
    <property type="match status" value="1"/>
</dbReference>
<proteinExistence type="inferred from homology"/>
<dbReference type="NCBIfam" id="TIGR00040">
    <property type="entry name" value="yfcE"/>
    <property type="match status" value="1"/>
</dbReference>
<dbReference type="InterPro" id="IPR024654">
    <property type="entry name" value="Calcineurin-like_PHP_lpxH"/>
</dbReference>
<evidence type="ECO:0000256" key="1">
    <source>
        <dbReference type="ARBA" id="ARBA00008950"/>
    </source>
</evidence>
<feature type="domain" description="Calcineurin-like phosphoesterase" evidence="3">
    <location>
        <begin position="1"/>
        <end position="177"/>
    </location>
</feature>
<comment type="cofactor">
    <cofactor evidence="2">
        <name>a divalent metal cation</name>
        <dbReference type="ChEBI" id="CHEBI:60240"/>
    </cofactor>
</comment>
<evidence type="ECO:0000313" key="5">
    <source>
        <dbReference type="Proteomes" id="UP000184310"/>
    </source>
</evidence>
<dbReference type="InterPro" id="IPR000979">
    <property type="entry name" value="Phosphodiesterase_MJ0936/Vps29"/>
</dbReference>
<dbReference type="GO" id="GO:0016787">
    <property type="term" value="F:hydrolase activity"/>
    <property type="evidence" value="ECO:0007669"/>
    <property type="project" value="UniProtKB-UniRule"/>
</dbReference>
<dbReference type="STRING" id="1121302.SAMN02745163_00589"/>
<dbReference type="Gene3D" id="3.60.21.10">
    <property type="match status" value="1"/>
</dbReference>
<evidence type="ECO:0000256" key="2">
    <source>
        <dbReference type="RuleBase" id="RU362039"/>
    </source>
</evidence>
<evidence type="ECO:0000313" key="4">
    <source>
        <dbReference type="EMBL" id="SHI66043.1"/>
    </source>
</evidence>
<protein>
    <recommendedName>
        <fullName evidence="2">Phosphoesterase</fullName>
        <ecNumber evidence="2">3.1.4.-</ecNumber>
    </recommendedName>
</protein>
<dbReference type="SUPFAM" id="SSF56300">
    <property type="entry name" value="Metallo-dependent phosphatases"/>
    <property type="match status" value="1"/>
</dbReference>
<dbReference type="Proteomes" id="UP000184310">
    <property type="component" value="Unassembled WGS sequence"/>
</dbReference>
<dbReference type="RefSeq" id="WP_072985125.1">
    <property type="nucleotide sequence ID" value="NZ_FQZB01000004.1"/>
</dbReference>
<dbReference type="EMBL" id="FQZB01000004">
    <property type="protein sequence ID" value="SHI66043.1"/>
    <property type="molecule type" value="Genomic_DNA"/>
</dbReference>
<dbReference type="PANTHER" id="PTHR43165">
    <property type="entry name" value="METALLOPHOSPHOESTERASE"/>
    <property type="match status" value="1"/>
</dbReference>
<comment type="similarity">
    <text evidence="1 2">Belongs to the metallophosphoesterase superfamily. YfcE family.</text>
</comment>
<organism evidence="4 5">
    <name type="scientific">Clostridium cavendishii DSM 21758</name>
    <dbReference type="NCBI Taxonomy" id="1121302"/>
    <lineage>
        <taxon>Bacteria</taxon>
        <taxon>Bacillati</taxon>
        <taxon>Bacillota</taxon>
        <taxon>Clostridia</taxon>
        <taxon>Eubacteriales</taxon>
        <taxon>Clostridiaceae</taxon>
        <taxon>Clostridium</taxon>
    </lineage>
</organism>
<dbReference type="EC" id="3.1.4.-" evidence="2"/>
<dbReference type="AlphaFoldDB" id="A0A1M6CYT9"/>
<dbReference type="PANTHER" id="PTHR43165:SF1">
    <property type="entry name" value="PHOSPHODIESTERASE MJ0936"/>
    <property type="match status" value="1"/>
</dbReference>
<name>A0A1M6CYT9_9CLOT</name>